<dbReference type="Gene3D" id="1.20.1540.10">
    <property type="entry name" value="Rhomboid-like"/>
    <property type="match status" value="1"/>
</dbReference>
<evidence type="ECO:0000256" key="7">
    <source>
        <dbReference type="SAM" id="Phobius"/>
    </source>
</evidence>
<evidence type="ECO:0000256" key="1">
    <source>
        <dbReference type="ARBA" id="ARBA00004141"/>
    </source>
</evidence>
<evidence type="ECO:0000259" key="8">
    <source>
        <dbReference type="Pfam" id="PF01694"/>
    </source>
</evidence>
<feature type="transmembrane region" description="Helical" evidence="7">
    <location>
        <begin position="155"/>
        <end position="173"/>
    </location>
</feature>
<dbReference type="EMBL" id="AE009441">
    <property type="protein sequence ID" value="AAL63270.1"/>
    <property type="molecule type" value="Genomic_DNA"/>
</dbReference>
<feature type="domain" description="Peptidase S54 rhomboid" evidence="8">
    <location>
        <begin position="24"/>
        <end position="174"/>
    </location>
</feature>
<feature type="transmembrane region" description="Helical" evidence="7">
    <location>
        <begin position="60"/>
        <end position="82"/>
    </location>
</feature>
<keyword evidence="4" id="KW-0378">Hydrolase</keyword>
<gene>
    <name evidence="9" type="ordered locus">PAE1124</name>
</gene>
<organism evidence="9 10">
    <name type="scientific">Pyrobaculum aerophilum (strain ATCC 51768 / DSM 7523 / JCM 9630 / CIP 104966 / NBRC 100827 / IM2)</name>
    <dbReference type="NCBI Taxonomy" id="178306"/>
    <lineage>
        <taxon>Archaea</taxon>
        <taxon>Thermoproteota</taxon>
        <taxon>Thermoprotei</taxon>
        <taxon>Thermoproteales</taxon>
        <taxon>Thermoproteaceae</taxon>
        <taxon>Pyrobaculum</taxon>
    </lineage>
</organism>
<name>Q8ZXS6_PYRAE</name>
<dbReference type="SUPFAM" id="SSF144091">
    <property type="entry name" value="Rhomboid-like"/>
    <property type="match status" value="1"/>
</dbReference>
<evidence type="ECO:0000313" key="9">
    <source>
        <dbReference type="EMBL" id="AAL63270.1"/>
    </source>
</evidence>
<dbReference type="GeneID" id="68225640"/>
<dbReference type="eggNOG" id="arCOG01768">
    <property type="taxonomic scope" value="Archaea"/>
</dbReference>
<keyword evidence="5 7" id="KW-1133">Transmembrane helix</keyword>
<comment type="subcellular location">
    <subcellularLocation>
        <location evidence="1">Membrane</location>
        <topology evidence="1">Multi-pass membrane protein</topology>
    </subcellularLocation>
</comment>
<evidence type="ECO:0000256" key="5">
    <source>
        <dbReference type="ARBA" id="ARBA00022989"/>
    </source>
</evidence>
<evidence type="ECO:0000256" key="3">
    <source>
        <dbReference type="ARBA" id="ARBA00022692"/>
    </source>
</evidence>
<dbReference type="MEROPS" id="S54.027"/>
<evidence type="ECO:0000256" key="6">
    <source>
        <dbReference type="ARBA" id="ARBA00023136"/>
    </source>
</evidence>
<feature type="transmembrane region" description="Helical" evidence="7">
    <location>
        <begin position="208"/>
        <end position="228"/>
    </location>
</feature>
<keyword evidence="3 7" id="KW-0812">Transmembrane</keyword>
<dbReference type="PANTHER" id="PTHR43731">
    <property type="entry name" value="RHOMBOID PROTEASE"/>
    <property type="match status" value="1"/>
</dbReference>
<dbReference type="Proteomes" id="UP000002439">
    <property type="component" value="Chromosome"/>
</dbReference>
<dbReference type="AlphaFoldDB" id="Q8ZXS6"/>
<dbReference type="Pfam" id="PF01694">
    <property type="entry name" value="Rhomboid"/>
    <property type="match status" value="1"/>
</dbReference>
<accession>Q8ZXS6</accession>
<dbReference type="InterPro" id="IPR035952">
    <property type="entry name" value="Rhomboid-like_sf"/>
</dbReference>
<feature type="transmembrane region" description="Helical" evidence="7">
    <location>
        <begin position="24"/>
        <end position="48"/>
    </location>
</feature>
<keyword evidence="10" id="KW-1185">Reference proteome</keyword>
<dbReference type="InterPro" id="IPR022764">
    <property type="entry name" value="Peptidase_S54_rhomboid_dom"/>
</dbReference>
<dbReference type="RefSeq" id="WP_011007742.1">
    <property type="nucleotide sequence ID" value="NC_003364.1"/>
</dbReference>
<protein>
    <submittedName>
        <fullName evidence="9">Integral membrane protein (Rhomboid related), putative</fullName>
    </submittedName>
</protein>
<proteinExistence type="inferred from homology"/>
<comment type="similarity">
    <text evidence="2">Belongs to the peptidase S54 family.</text>
</comment>
<dbReference type="HOGENOM" id="CLU_1192655_0_0_2"/>
<dbReference type="GO" id="GO:0004252">
    <property type="term" value="F:serine-type endopeptidase activity"/>
    <property type="evidence" value="ECO:0000318"/>
    <property type="project" value="GO_Central"/>
</dbReference>
<dbReference type="GO" id="GO:0016020">
    <property type="term" value="C:membrane"/>
    <property type="evidence" value="ECO:0007669"/>
    <property type="project" value="UniProtKB-SubCell"/>
</dbReference>
<dbReference type="PATRIC" id="fig|178306.9.peg.832"/>
<evidence type="ECO:0000313" key="10">
    <source>
        <dbReference type="Proteomes" id="UP000002439"/>
    </source>
</evidence>
<dbReference type="InterPro" id="IPR050925">
    <property type="entry name" value="Rhomboid_protease_S54"/>
</dbReference>
<evidence type="ECO:0000256" key="4">
    <source>
        <dbReference type="ARBA" id="ARBA00022801"/>
    </source>
</evidence>
<sequence length="232" mass="25572">MFDNPWTVGITASEFVENPLNPKVILSMFAHAGIFHILGNMLFLYKYGDNVEAAMGRLRYLLFYLAYCYVAVAAQMLFASATGLPRQMLAPMVGASGAISGVLGAYIYLWPGSSTYRCFCIRYACYCRKMAARYDIAIWAGFQFLLPLLEPSVAVFAHTGGLIAGVALAPLFAKRENVERLREDIREGKFRGLQPEEDEVIIKGWDGVVKAVLAAVVFVVLIIAILGVKSHT</sequence>
<dbReference type="PANTHER" id="PTHR43731:SF14">
    <property type="entry name" value="PRESENILIN-ASSOCIATED RHOMBOID-LIKE PROTEIN, MITOCHONDRIAL"/>
    <property type="match status" value="1"/>
</dbReference>
<dbReference type="InParanoid" id="Q8ZXS6"/>
<dbReference type="EnsemblBacteria" id="AAL63270">
    <property type="protein sequence ID" value="AAL63270"/>
    <property type="gene ID" value="PAE1124"/>
</dbReference>
<feature type="transmembrane region" description="Helical" evidence="7">
    <location>
        <begin position="88"/>
        <end position="110"/>
    </location>
</feature>
<reference evidence="9 10" key="1">
    <citation type="journal article" date="2002" name="Proc. Natl. Acad. Sci. U.S.A.">
        <title>Genome sequence of the hyperthermophilic crenarchaeon Pyrobaculum aerophilum.</title>
        <authorList>
            <person name="Fitz-Gibbon S.T."/>
            <person name="Ladner H."/>
            <person name="Kim U.J."/>
            <person name="Stetter K.O."/>
            <person name="Simon M.I."/>
            <person name="Miller J.H."/>
        </authorList>
    </citation>
    <scope>NUCLEOTIDE SEQUENCE [LARGE SCALE GENOMIC DNA]</scope>
    <source>
        <strain evidence="10">ATCC 51768 / DSM 7523 / JCM 9630 / CIP 104966 / NBRC 100827 / IM2</strain>
    </source>
</reference>
<dbReference type="STRING" id="178306.PAE1124"/>
<dbReference type="FunFam" id="1.20.1540.10:FF:000027">
    <property type="entry name" value="Rhomboid family intramembrane serine protease"/>
    <property type="match status" value="1"/>
</dbReference>
<dbReference type="KEGG" id="pai:PAE1124"/>
<keyword evidence="6 7" id="KW-0472">Membrane</keyword>
<feature type="transmembrane region" description="Helical" evidence="7">
    <location>
        <begin position="131"/>
        <end position="149"/>
    </location>
</feature>
<evidence type="ECO:0000256" key="2">
    <source>
        <dbReference type="ARBA" id="ARBA00009045"/>
    </source>
</evidence>